<dbReference type="PATRIC" id="fig|582.24.peg.5324"/>
<dbReference type="AlphaFoldDB" id="A0A0D8L4T2"/>
<accession>A0A0D8L4T2</accession>
<dbReference type="EMBL" id="JZSH01000248">
    <property type="protein sequence ID" value="KJF76802.1"/>
    <property type="molecule type" value="Genomic_DNA"/>
</dbReference>
<organism evidence="2 3">
    <name type="scientific">Morganella morganii</name>
    <name type="common">Proteus morganii</name>
    <dbReference type="NCBI Taxonomy" id="582"/>
    <lineage>
        <taxon>Bacteria</taxon>
        <taxon>Pseudomonadati</taxon>
        <taxon>Pseudomonadota</taxon>
        <taxon>Gammaproteobacteria</taxon>
        <taxon>Enterobacterales</taxon>
        <taxon>Morganellaceae</taxon>
        <taxon>Morganella</taxon>
    </lineage>
</organism>
<sequence>MRYLSFTVLFCSLFISKFSFALACYAVVNNSDIATETVRVDDVIIPESAENGSIIWRSEIYNRKVKCNQAGVDEYAYFYPFPNITPEELPEGMTFGLVYNEIYYDLESSGSKIKTDIYVKKGEEGNGNINVQVYIKKNGTISGGYNGDLPIYQLDGVGGLNGTPGSNYKFNLSNLSNIATGNCSYTLNGIQSTTTVNVNDNLISNGQTINSVGSVSVTCTPLGRLKNRTANMHLYTTNTSGGDFFSTDKDGLSYQLIMDGNTITPSLTLSSPLPVSFTLDNNAKGSLTFDQKIFLLSADKDWLYQNSEITAVSKNPDLKMKMDSFK</sequence>
<name>A0A0D8L4T2_MORMO</name>
<gene>
    <name evidence="2" type="ORF">UA45_16630</name>
</gene>
<evidence type="ECO:0008006" key="4">
    <source>
        <dbReference type="Google" id="ProtNLM"/>
    </source>
</evidence>
<feature type="chain" id="PRO_5002332285" description="Fimbrial protein" evidence="1">
    <location>
        <begin position="22"/>
        <end position="326"/>
    </location>
</feature>
<feature type="signal peptide" evidence="1">
    <location>
        <begin position="1"/>
        <end position="21"/>
    </location>
</feature>
<evidence type="ECO:0000256" key="1">
    <source>
        <dbReference type="SAM" id="SignalP"/>
    </source>
</evidence>
<evidence type="ECO:0000313" key="3">
    <source>
        <dbReference type="Proteomes" id="UP000032582"/>
    </source>
</evidence>
<reference evidence="2 3" key="1">
    <citation type="submission" date="2015-02" db="EMBL/GenBank/DDBJ databases">
        <title>Whole genome shotgun sequencing of cultured foodborne pathogen.</title>
        <authorList>
            <person name="Timme R."/>
            <person name="Allard M.W."/>
            <person name="Strain E."/>
            <person name="Evans P.S."/>
            <person name="Brown E."/>
        </authorList>
    </citation>
    <scope>NUCLEOTIDE SEQUENCE [LARGE SCALE GENOMIC DNA]</scope>
    <source>
        <strain evidence="2 3">GCSL-TSO-24</strain>
    </source>
</reference>
<evidence type="ECO:0000313" key="2">
    <source>
        <dbReference type="EMBL" id="KJF76802.1"/>
    </source>
</evidence>
<dbReference type="Proteomes" id="UP000032582">
    <property type="component" value="Unassembled WGS sequence"/>
</dbReference>
<proteinExistence type="predicted"/>
<comment type="caution">
    <text evidence="2">The sequence shown here is derived from an EMBL/GenBank/DDBJ whole genome shotgun (WGS) entry which is preliminary data.</text>
</comment>
<protein>
    <recommendedName>
        <fullName evidence="4">Fimbrial protein</fullName>
    </recommendedName>
</protein>
<keyword evidence="1" id="KW-0732">Signal</keyword>